<dbReference type="InterPro" id="IPR023298">
    <property type="entry name" value="ATPase_P-typ_TM_dom_sf"/>
</dbReference>
<sequence length="242" mass="27194">MYAYIVYRIALSLHLEMFLTTTIVILDETINVQLVVFLAIFADIATLMIAYDNAPFSPTPVKWNLPKIWALSLVMAIILTIGTWIIYTTTFVPGNGVIQNFGGAQEVMFLEVALTENWLIFITRLNTSFFESLPSWQLFGAVMAVDIIASLFAIFGWFTGVNTSIVAVVRIWIFSFGVFVVMGLIYMMLSNSPGFDRLAHGKSIKAKKNRNLEDLMVEMARVSYKHQYQPISNIGVPGKAEQ</sequence>
<dbReference type="Gene3D" id="1.20.1110.10">
    <property type="entry name" value="Calcium-transporting ATPase, transmembrane domain"/>
    <property type="match status" value="1"/>
</dbReference>
<accession>A0ABR2WXF1</accession>
<dbReference type="Proteomes" id="UP001479436">
    <property type="component" value="Unassembled WGS sequence"/>
</dbReference>
<feature type="transmembrane region" description="Helical" evidence="1">
    <location>
        <begin position="5"/>
        <end position="26"/>
    </location>
</feature>
<feature type="transmembrane region" description="Helical" evidence="1">
    <location>
        <begin position="32"/>
        <end position="56"/>
    </location>
</feature>
<keyword evidence="3" id="KW-1185">Reference proteome</keyword>
<keyword evidence="1" id="KW-0812">Transmembrane</keyword>
<proteinExistence type="predicted"/>
<dbReference type="SUPFAM" id="SSF81665">
    <property type="entry name" value="Calcium ATPase, transmembrane domain M"/>
    <property type="match status" value="1"/>
</dbReference>
<keyword evidence="1" id="KW-0472">Membrane</keyword>
<evidence type="ECO:0000313" key="2">
    <source>
        <dbReference type="EMBL" id="KAK9766161.1"/>
    </source>
</evidence>
<name>A0ABR2WXF1_9FUNG</name>
<reference evidence="2 3" key="1">
    <citation type="submission" date="2023-04" db="EMBL/GenBank/DDBJ databases">
        <title>Genome of Basidiobolus ranarum AG-B5.</title>
        <authorList>
            <person name="Stajich J.E."/>
            <person name="Carter-House D."/>
            <person name="Gryganskyi A."/>
        </authorList>
    </citation>
    <scope>NUCLEOTIDE SEQUENCE [LARGE SCALE GENOMIC DNA]</scope>
    <source>
        <strain evidence="2 3">AG-B5</strain>
    </source>
</reference>
<organism evidence="2 3">
    <name type="scientific">Basidiobolus ranarum</name>
    <dbReference type="NCBI Taxonomy" id="34480"/>
    <lineage>
        <taxon>Eukaryota</taxon>
        <taxon>Fungi</taxon>
        <taxon>Fungi incertae sedis</taxon>
        <taxon>Zoopagomycota</taxon>
        <taxon>Entomophthoromycotina</taxon>
        <taxon>Basidiobolomycetes</taxon>
        <taxon>Basidiobolales</taxon>
        <taxon>Basidiobolaceae</taxon>
        <taxon>Basidiobolus</taxon>
    </lineage>
</organism>
<feature type="transmembrane region" description="Helical" evidence="1">
    <location>
        <begin position="68"/>
        <end position="87"/>
    </location>
</feature>
<gene>
    <name evidence="2" type="primary">PMA1_1</name>
    <name evidence="2" type="ORF">K7432_004953</name>
</gene>
<dbReference type="PANTHER" id="PTHR42861">
    <property type="entry name" value="CALCIUM-TRANSPORTING ATPASE"/>
    <property type="match status" value="1"/>
</dbReference>
<keyword evidence="1" id="KW-1133">Transmembrane helix</keyword>
<dbReference type="EMBL" id="JASJQH010000182">
    <property type="protein sequence ID" value="KAK9766161.1"/>
    <property type="molecule type" value="Genomic_DNA"/>
</dbReference>
<evidence type="ECO:0000313" key="3">
    <source>
        <dbReference type="Proteomes" id="UP001479436"/>
    </source>
</evidence>
<feature type="transmembrane region" description="Helical" evidence="1">
    <location>
        <begin position="164"/>
        <end position="189"/>
    </location>
</feature>
<evidence type="ECO:0000256" key="1">
    <source>
        <dbReference type="SAM" id="Phobius"/>
    </source>
</evidence>
<protein>
    <submittedName>
        <fullName evidence="2">Plasma membrane H+-ATPase</fullName>
    </submittedName>
</protein>
<feature type="transmembrane region" description="Helical" evidence="1">
    <location>
        <begin position="138"/>
        <end position="158"/>
    </location>
</feature>
<feature type="transmembrane region" description="Helical" evidence="1">
    <location>
        <begin position="107"/>
        <end position="126"/>
    </location>
</feature>
<comment type="caution">
    <text evidence="2">The sequence shown here is derived from an EMBL/GenBank/DDBJ whole genome shotgun (WGS) entry which is preliminary data.</text>
</comment>